<evidence type="ECO:0000256" key="2">
    <source>
        <dbReference type="ARBA" id="ARBA00022692"/>
    </source>
</evidence>
<feature type="region of interest" description="Disordered" evidence="7">
    <location>
        <begin position="279"/>
        <end position="299"/>
    </location>
</feature>
<evidence type="ECO:0000256" key="1">
    <source>
        <dbReference type="ARBA" id="ARBA00004127"/>
    </source>
</evidence>
<evidence type="ECO:0000256" key="3">
    <source>
        <dbReference type="ARBA" id="ARBA00022989"/>
    </source>
</evidence>
<evidence type="ECO:0000313" key="10">
    <source>
        <dbReference type="EMBL" id="AWM39485.1"/>
    </source>
</evidence>
<gene>
    <name evidence="10" type="ORF">C1280_22490</name>
</gene>
<dbReference type="InterPro" id="IPR006694">
    <property type="entry name" value="Fatty_acid_hydroxylase"/>
</dbReference>
<evidence type="ECO:0000256" key="8">
    <source>
        <dbReference type="SAM" id="Phobius"/>
    </source>
</evidence>
<evidence type="ECO:0000256" key="7">
    <source>
        <dbReference type="SAM" id="MobiDB-lite"/>
    </source>
</evidence>
<dbReference type="KEGG" id="gog:C1280_22490"/>
<dbReference type="Pfam" id="PF04116">
    <property type="entry name" value="FA_hydroxylase"/>
    <property type="match status" value="1"/>
</dbReference>
<evidence type="ECO:0000256" key="4">
    <source>
        <dbReference type="ARBA" id="ARBA00023002"/>
    </source>
</evidence>
<keyword evidence="2 8" id="KW-0812">Transmembrane</keyword>
<dbReference type="GO" id="GO:0005506">
    <property type="term" value="F:iron ion binding"/>
    <property type="evidence" value="ECO:0007669"/>
    <property type="project" value="InterPro"/>
</dbReference>
<dbReference type="Proteomes" id="UP000245802">
    <property type="component" value="Chromosome"/>
</dbReference>
<feature type="transmembrane region" description="Helical" evidence="8">
    <location>
        <begin position="166"/>
        <end position="193"/>
    </location>
</feature>
<keyword evidence="11" id="KW-1185">Reference proteome</keyword>
<feature type="domain" description="Fatty acid hydroxylase" evidence="9">
    <location>
        <begin position="112"/>
        <end position="242"/>
    </location>
</feature>
<keyword evidence="4" id="KW-0560">Oxidoreductase</keyword>
<dbReference type="GO" id="GO:0050479">
    <property type="term" value="F:glyceryl-ether monooxygenase activity"/>
    <property type="evidence" value="ECO:0007669"/>
    <property type="project" value="TreeGrafter"/>
</dbReference>
<comment type="subcellular location">
    <subcellularLocation>
        <location evidence="1">Endomembrane system</location>
        <topology evidence="1">Multi-pass membrane protein</topology>
    </subcellularLocation>
</comment>
<dbReference type="InterPro" id="IPR051689">
    <property type="entry name" value="Sterol_desaturase/TMEM195"/>
</dbReference>
<keyword evidence="3 8" id="KW-1133">Transmembrane helix</keyword>
<accession>A0A2Z3H909</accession>
<evidence type="ECO:0000256" key="5">
    <source>
        <dbReference type="ARBA" id="ARBA00023098"/>
    </source>
</evidence>
<dbReference type="GO" id="GO:0012505">
    <property type="term" value="C:endomembrane system"/>
    <property type="evidence" value="ECO:0007669"/>
    <property type="project" value="UniProtKB-SubCell"/>
</dbReference>
<keyword evidence="5" id="KW-0443">Lipid metabolism</keyword>
<sequence>MTETVFNLLDQIGALPTWSKMLMLAAVMPAAFTLLERLFPAHPAQQVPRRALVLNVTYWFINPLVIQIVSKLVVCLIGLAACAALGWPLDESVLDGFGPLGRQPLWLQTIEILVLADFVDYWTHRWFHVSRAWRFHAIHHSPEHMNWLASARMHPVNDFITRLCQVVPVVLVGLSAKAILIVVPVLVFFVIVLHSNLNWDYGPFRWVIVSPRYHRWHHTRDEEGLDKNFAGMFPLWDLLFGTAHFPKREPVQFGVNHDPPPETLLGQLAYPFRRLAPQHEEPTGHAGSHVPGTAQPPSA</sequence>
<dbReference type="RefSeq" id="WP_010046961.1">
    <property type="nucleotide sequence ID" value="NZ_CP025958.1"/>
</dbReference>
<proteinExistence type="predicted"/>
<dbReference type="PANTHER" id="PTHR21624:SF1">
    <property type="entry name" value="ALKYLGLYCEROL MONOOXYGENASE"/>
    <property type="match status" value="1"/>
</dbReference>
<feature type="transmembrane region" description="Helical" evidence="8">
    <location>
        <begin position="20"/>
        <end position="39"/>
    </location>
</feature>
<dbReference type="GO" id="GO:0006643">
    <property type="term" value="P:membrane lipid metabolic process"/>
    <property type="evidence" value="ECO:0007669"/>
    <property type="project" value="TreeGrafter"/>
</dbReference>
<dbReference type="AlphaFoldDB" id="A0A2Z3H909"/>
<name>A0A2Z3H909_9BACT</name>
<keyword evidence="6 8" id="KW-0472">Membrane</keyword>
<dbReference type="GO" id="GO:0008610">
    <property type="term" value="P:lipid biosynthetic process"/>
    <property type="evidence" value="ECO:0007669"/>
    <property type="project" value="InterPro"/>
</dbReference>
<organism evidence="10 11">
    <name type="scientific">Gemmata obscuriglobus</name>
    <dbReference type="NCBI Taxonomy" id="114"/>
    <lineage>
        <taxon>Bacteria</taxon>
        <taxon>Pseudomonadati</taxon>
        <taxon>Planctomycetota</taxon>
        <taxon>Planctomycetia</taxon>
        <taxon>Gemmatales</taxon>
        <taxon>Gemmataceae</taxon>
        <taxon>Gemmata</taxon>
    </lineage>
</organism>
<dbReference type="OrthoDB" id="9770329at2"/>
<evidence type="ECO:0000256" key="6">
    <source>
        <dbReference type="ARBA" id="ARBA00023136"/>
    </source>
</evidence>
<dbReference type="GO" id="GO:0016020">
    <property type="term" value="C:membrane"/>
    <property type="evidence" value="ECO:0007669"/>
    <property type="project" value="GOC"/>
</dbReference>
<feature type="transmembrane region" description="Helical" evidence="8">
    <location>
        <begin position="60"/>
        <end position="87"/>
    </location>
</feature>
<reference evidence="10 11" key="1">
    <citation type="submission" date="2018-01" db="EMBL/GenBank/DDBJ databases">
        <title>G. obscuriglobus.</title>
        <authorList>
            <person name="Franke J."/>
            <person name="Blomberg W."/>
            <person name="Selmecki A."/>
        </authorList>
    </citation>
    <scope>NUCLEOTIDE SEQUENCE [LARGE SCALE GENOMIC DNA]</scope>
    <source>
        <strain evidence="10 11">DSM 5831</strain>
    </source>
</reference>
<evidence type="ECO:0000259" key="9">
    <source>
        <dbReference type="Pfam" id="PF04116"/>
    </source>
</evidence>
<dbReference type="EMBL" id="CP025958">
    <property type="protein sequence ID" value="AWM39485.1"/>
    <property type="molecule type" value="Genomic_DNA"/>
</dbReference>
<evidence type="ECO:0000313" key="11">
    <source>
        <dbReference type="Proteomes" id="UP000245802"/>
    </source>
</evidence>
<dbReference type="PANTHER" id="PTHR21624">
    <property type="entry name" value="STEROL DESATURASE-RELATED PROTEIN"/>
    <property type="match status" value="1"/>
</dbReference>
<protein>
    <submittedName>
        <fullName evidence="10">Sterol desaturase family protein</fullName>
    </submittedName>
</protein>